<dbReference type="Proteomes" id="UP000197092">
    <property type="component" value="Chromosome 1"/>
</dbReference>
<proteinExistence type="predicted"/>
<accession>A0AAN1FGP8</accession>
<dbReference type="PANTHER" id="PTHR37533">
    <property type="entry name" value="FLAGELLAR HOOK-LENGTH CONTROL PROTEIN"/>
    <property type="match status" value="1"/>
</dbReference>
<dbReference type="PANTHER" id="PTHR37533:SF2">
    <property type="entry name" value="FLAGELLAR HOOK-LENGTH CONTROL PROTEIN"/>
    <property type="match status" value="1"/>
</dbReference>
<gene>
    <name evidence="3" type="ORF">BSZ05_10935</name>
</gene>
<organism evidence="3 4">
    <name type="scientific">Vibrio mediterranei</name>
    <dbReference type="NCBI Taxonomy" id="689"/>
    <lineage>
        <taxon>Bacteria</taxon>
        <taxon>Pseudomonadati</taxon>
        <taxon>Pseudomonadota</taxon>
        <taxon>Gammaproteobacteria</taxon>
        <taxon>Vibrionales</taxon>
        <taxon>Vibrionaceae</taxon>
        <taxon>Vibrio</taxon>
    </lineage>
</organism>
<protein>
    <recommendedName>
        <fullName evidence="2">Flagellar hook-length control protein-like C-terminal domain-containing protein</fullName>
    </recommendedName>
</protein>
<dbReference type="InterPro" id="IPR052563">
    <property type="entry name" value="FliK"/>
</dbReference>
<dbReference type="InterPro" id="IPR021136">
    <property type="entry name" value="Flagellar_hook_control-like_C"/>
</dbReference>
<dbReference type="Pfam" id="PF02120">
    <property type="entry name" value="Flg_hook"/>
    <property type="match status" value="1"/>
</dbReference>
<sequence length="403" mass="44382">MELQGNMASNSWATNGLVFDLLSAVDATVKSNSTSTALSPLSSELGETRMTPLAQSFQTLFSVLNQVQQSLPIEQGVVVSEIDARSVSESAKNQRNETPLEPVSLLMLEKPAQIPNASLPLPAEQVPFRLNEVARSIAVSIQVLAASSQPHRFSFEADEYENDEVLVTSNDTSFSQQVLSDVILDVKDRWLPKDTPQTNPILPNLESSLPSIAPKASSMNPWTPASLKLSAQLPLGAINHQPVEALYLTNETTASRVVQTIEVSKALDVDSQRQIYQVLRDKIQLQLDTMNQAARIRFDPPELGKVEMHVKVDGERVTIQMSATSAATREAILATSERLRAELVTQNSELSEVNISLEQSNSQQFQSQEQNDHSEQEVNPRANDFSAQDNSDVLEYRAYIARA</sequence>
<dbReference type="EMBL" id="CP018308">
    <property type="protein sequence ID" value="ASI90245.1"/>
    <property type="molecule type" value="Genomic_DNA"/>
</dbReference>
<dbReference type="AlphaFoldDB" id="A0AAN1FGP8"/>
<dbReference type="KEGG" id="vsh:BSZ05_10935"/>
<dbReference type="InterPro" id="IPR038610">
    <property type="entry name" value="FliK-like_C_sf"/>
</dbReference>
<feature type="domain" description="Flagellar hook-length control protein-like C-terminal" evidence="2">
    <location>
        <begin position="282"/>
        <end position="364"/>
    </location>
</feature>
<feature type="compositionally biased region" description="Low complexity" evidence="1">
    <location>
        <begin position="359"/>
        <end position="369"/>
    </location>
</feature>
<evidence type="ECO:0000313" key="3">
    <source>
        <dbReference type="EMBL" id="ASI90245.1"/>
    </source>
</evidence>
<evidence type="ECO:0000313" key="4">
    <source>
        <dbReference type="Proteomes" id="UP000197092"/>
    </source>
</evidence>
<dbReference type="CDD" id="cd17470">
    <property type="entry name" value="T3SS_Flik_C"/>
    <property type="match status" value="1"/>
</dbReference>
<evidence type="ECO:0000259" key="2">
    <source>
        <dbReference type="Pfam" id="PF02120"/>
    </source>
</evidence>
<name>A0AAN1FGP8_9VIBR</name>
<evidence type="ECO:0000256" key="1">
    <source>
        <dbReference type="SAM" id="MobiDB-lite"/>
    </source>
</evidence>
<dbReference type="Gene3D" id="3.30.750.140">
    <property type="match status" value="1"/>
</dbReference>
<feature type="region of interest" description="Disordered" evidence="1">
    <location>
        <begin position="359"/>
        <end position="389"/>
    </location>
</feature>
<dbReference type="RefSeq" id="WP_088876849.1">
    <property type="nucleotide sequence ID" value="NZ_CP018308.1"/>
</dbReference>
<reference evidence="4" key="1">
    <citation type="submission" date="2016-12" db="EMBL/GenBank/DDBJ databases">
        <title>Comparative genomic analysis reveals the diversity, evolution, and environmental adaptation strategies of the genus Vibrio.</title>
        <authorList>
            <person name="Lin H."/>
            <person name="Wang X."/>
            <person name="Zhang X.-H."/>
        </authorList>
    </citation>
    <scope>NUCLEOTIDE SEQUENCE [LARGE SCALE GENOMIC DNA]</scope>
    <source>
        <strain evidence="4">QT6D1</strain>
    </source>
</reference>